<dbReference type="Proteomes" id="UP000276133">
    <property type="component" value="Unassembled WGS sequence"/>
</dbReference>
<dbReference type="OrthoDB" id="9977844at2759"/>
<reference evidence="1 2" key="1">
    <citation type="journal article" date="2018" name="Sci. Rep.">
        <title>Genomic signatures of local adaptation to the degree of environmental predictability in rotifers.</title>
        <authorList>
            <person name="Franch-Gras L."/>
            <person name="Hahn C."/>
            <person name="Garcia-Roger E.M."/>
            <person name="Carmona M.J."/>
            <person name="Serra M."/>
            <person name="Gomez A."/>
        </authorList>
    </citation>
    <scope>NUCLEOTIDE SEQUENCE [LARGE SCALE GENOMIC DNA]</scope>
    <source>
        <strain evidence="1">HYR1</strain>
    </source>
</reference>
<proteinExistence type="predicted"/>
<accession>A0A3M7QI92</accession>
<organism evidence="1 2">
    <name type="scientific">Brachionus plicatilis</name>
    <name type="common">Marine rotifer</name>
    <name type="synonym">Brachionus muelleri</name>
    <dbReference type="NCBI Taxonomy" id="10195"/>
    <lineage>
        <taxon>Eukaryota</taxon>
        <taxon>Metazoa</taxon>
        <taxon>Spiralia</taxon>
        <taxon>Gnathifera</taxon>
        <taxon>Rotifera</taxon>
        <taxon>Eurotatoria</taxon>
        <taxon>Monogononta</taxon>
        <taxon>Pseudotrocha</taxon>
        <taxon>Ploima</taxon>
        <taxon>Brachionidae</taxon>
        <taxon>Brachionus</taxon>
    </lineage>
</organism>
<sequence length="72" mass="8552">MKCSSTHYWSHFDITCKLKEINGTWCTYSLQCQTENGLSCITNRCFCAENHYWSGTQCLWEFIKWNPNKDES</sequence>
<evidence type="ECO:0000313" key="1">
    <source>
        <dbReference type="EMBL" id="RNA10685.1"/>
    </source>
</evidence>
<comment type="caution">
    <text evidence="1">The sequence shown here is derived from an EMBL/GenBank/DDBJ whole genome shotgun (WGS) entry which is preliminary data.</text>
</comment>
<protein>
    <recommendedName>
        <fullName evidence="3">EB domain-containing protein</fullName>
    </recommendedName>
</protein>
<dbReference type="AlphaFoldDB" id="A0A3M7QI92"/>
<dbReference type="EMBL" id="REGN01006133">
    <property type="protein sequence ID" value="RNA10685.1"/>
    <property type="molecule type" value="Genomic_DNA"/>
</dbReference>
<evidence type="ECO:0008006" key="3">
    <source>
        <dbReference type="Google" id="ProtNLM"/>
    </source>
</evidence>
<keyword evidence="2" id="KW-1185">Reference proteome</keyword>
<gene>
    <name evidence="1" type="ORF">BpHYR1_037383</name>
</gene>
<evidence type="ECO:0000313" key="2">
    <source>
        <dbReference type="Proteomes" id="UP000276133"/>
    </source>
</evidence>
<name>A0A3M7QI92_BRAPC</name>